<dbReference type="InterPro" id="IPR051917">
    <property type="entry name" value="Transposase-Integrase"/>
</dbReference>
<dbReference type="PANTHER" id="PTHR10948:SF23">
    <property type="entry name" value="TRANSPOSASE INSI FOR INSERTION SEQUENCE ELEMENT IS30A-RELATED"/>
    <property type="match status" value="1"/>
</dbReference>
<dbReference type="InterPro" id="IPR036397">
    <property type="entry name" value="RNaseH_sf"/>
</dbReference>
<dbReference type="Pfam" id="PF00665">
    <property type="entry name" value="rve"/>
    <property type="match status" value="1"/>
</dbReference>
<evidence type="ECO:0000313" key="3">
    <source>
        <dbReference type="EMBL" id="MDP9843447.1"/>
    </source>
</evidence>
<proteinExistence type="predicted"/>
<evidence type="ECO:0000259" key="2">
    <source>
        <dbReference type="PROSITE" id="PS50994"/>
    </source>
</evidence>
<sequence length="375" mass="42262">MSDAQKRELWDRWKAGESISQIARALHKPPGSVFTVVKSNGGYVPPLRRKRPGTLSFAEREEISRGLARGESMRSIARALGRPASTISREIARTKGVARYRAVDAEDRSWARARRPKPCLLAQRPALQWLVAEKLGQDCSPEQIAGYLAKTYQPGSGMRVSHETIYKSLFIQARGVLAKELTKHLRSGRPTRRNIHNTVTGQWRSQIIDAVSISQRPAEAEDRAIPGHWEGDLLLGQGVTQIATLVERTTRFTVLIQLDGRDMHTVTKGLVATMTRLPEQVRRSLTWDRGMELAGHKDLTAATGLQVYFADPRSPWQRGTNENTNRLLRQYFPKGTSMADLTQDDLDRIAYKLNTRPRKTLEFDTPADRLAPLLR</sequence>
<evidence type="ECO:0000313" key="4">
    <source>
        <dbReference type="Proteomes" id="UP001225356"/>
    </source>
</evidence>
<gene>
    <name evidence="3" type="ORF">J2853_002658</name>
</gene>
<dbReference type="Gene3D" id="3.30.420.10">
    <property type="entry name" value="Ribonuclease H-like superfamily/Ribonuclease H"/>
    <property type="match status" value="1"/>
</dbReference>
<accession>A0ABT9Q9M4</accession>
<dbReference type="SUPFAM" id="SSF53098">
    <property type="entry name" value="Ribonuclease H-like"/>
    <property type="match status" value="1"/>
</dbReference>
<dbReference type="NCBIfam" id="NF033563">
    <property type="entry name" value="transpos_IS30"/>
    <property type="match status" value="1"/>
</dbReference>
<dbReference type="PANTHER" id="PTHR10948">
    <property type="entry name" value="TRANSPOSASE"/>
    <property type="match status" value="1"/>
</dbReference>
<protein>
    <submittedName>
        <fullName evidence="3">IS30 family transposase</fullName>
    </submittedName>
</protein>
<dbReference type="InterPro" id="IPR053392">
    <property type="entry name" value="Transposase_IS30-like"/>
</dbReference>
<dbReference type="InterPro" id="IPR001584">
    <property type="entry name" value="Integrase_cat-core"/>
</dbReference>
<dbReference type="Pfam" id="PF13936">
    <property type="entry name" value="HTH_38"/>
    <property type="match status" value="1"/>
</dbReference>
<keyword evidence="1" id="KW-0233">DNA recombination</keyword>
<reference evidence="3 4" key="1">
    <citation type="submission" date="2023-07" db="EMBL/GenBank/DDBJ databases">
        <title>Sequencing the genomes of 1000 actinobacteria strains.</title>
        <authorList>
            <person name="Klenk H.-P."/>
        </authorList>
    </citation>
    <scope>NUCLEOTIDE SEQUENCE [LARGE SCALE GENOMIC DNA]</scope>
    <source>
        <strain evidence="3 4">DSM 46740</strain>
    </source>
</reference>
<organism evidence="3 4">
    <name type="scientific">Streptosporangium lutulentum</name>
    <dbReference type="NCBI Taxonomy" id="1461250"/>
    <lineage>
        <taxon>Bacteria</taxon>
        <taxon>Bacillati</taxon>
        <taxon>Actinomycetota</taxon>
        <taxon>Actinomycetes</taxon>
        <taxon>Streptosporangiales</taxon>
        <taxon>Streptosporangiaceae</taxon>
        <taxon>Streptosporangium</taxon>
    </lineage>
</organism>
<dbReference type="EMBL" id="JAUSQU010000001">
    <property type="protein sequence ID" value="MDP9843447.1"/>
    <property type="molecule type" value="Genomic_DNA"/>
</dbReference>
<dbReference type="PROSITE" id="PS50994">
    <property type="entry name" value="INTEGRASE"/>
    <property type="match status" value="1"/>
</dbReference>
<keyword evidence="4" id="KW-1185">Reference proteome</keyword>
<dbReference type="InterPro" id="IPR012337">
    <property type="entry name" value="RNaseH-like_sf"/>
</dbReference>
<evidence type="ECO:0000256" key="1">
    <source>
        <dbReference type="ARBA" id="ARBA00023172"/>
    </source>
</evidence>
<dbReference type="Proteomes" id="UP001225356">
    <property type="component" value="Unassembled WGS sequence"/>
</dbReference>
<name>A0ABT9Q9M4_9ACTN</name>
<feature type="domain" description="Integrase catalytic" evidence="2">
    <location>
        <begin position="213"/>
        <end position="374"/>
    </location>
</feature>
<comment type="caution">
    <text evidence="3">The sequence shown here is derived from an EMBL/GenBank/DDBJ whole genome shotgun (WGS) entry which is preliminary data.</text>
</comment>
<dbReference type="InterPro" id="IPR025246">
    <property type="entry name" value="IS30-like_HTH"/>
</dbReference>